<dbReference type="EMBL" id="JACHFJ010000001">
    <property type="protein sequence ID" value="MBB5372078.1"/>
    <property type="molecule type" value="Genomic_DNA"/>
</dbReference>
<feature type="transmembrane region" description="Helical" evidence="6">
    <location>
        <begin position="91"/>
        <end position="109"/>
    </location>
</feature>
<dbReference type="InterPro" id="IPR008457">
    <property type="entry name" value="Cu-R_CopD_dom"/>
</dbReference>
<comment type="subcellular location">
    <subcellularLocation>
        <location evidence="1">Cell membrane</location>
        <topology evidence="1">Multi-pass membrane protein</topology>
    </subcellularLocation>
</comment>
<dbReference type="AlphaFoldDB" id="A0A840V7Y9"/>
<evidence type="ECO:0000256" key="2">
    <source>
        <dbReference type="ARBA" id="ARBA00022475"/>
    </source>
</evidence>
<evidence type="ECO:0000256" key="4">
    <source>
        <dbReference type="ARBA" id="ARBA00022989"/>
    </source>
</evidence>
<name>A0A840V7Y9_9PROT</name>
<keyword evidence="5 6" id="KW-0472">Membrane</keyword>
<dbReference type="Pfam" id="PF05425">
    <property type="entry name" value="CopD"/>
    <property type="match status" value="1"/>
</dbReference>
<dbReference type="RefSeq" id="WP_183265073.1">
    <property type="nucleotide sequence ID" value="NZ_JACHFJ010000001.1"/>
</dbReference>
<feature type="transmembrane region" description="Helical" evidence="6">
    <location>
        <begin position="145"/>
        <end position="170"/>
    </location>
</feature>
<evidence type="ECO:0000313" key="8">
    <source>
        <dbReference type="EMBL" id="MBB5372078.1"/>
    </source>
</evidence>
<feature type="transmembrane region" description="Helical" evidence="6">
    <location>
        <begin position="47"/>
        <end position="71"/>
    </location>
</feature>
<dbReference type="PANTHER" id="PTHR34820">
    <property type="entry name" value="INNER MEMBRANE PROTEIN YEBZ"/>
    <property type="match status" value="1"/>
</dbReference>
<protein>
    <submittedName>
        <fullName evidence="8">Putative copper resistance protein D</fullName>
    </submittedName>
</protein>
<keyword evidence="9" id="KW-1185">Reference proteome</keyword>
<gene>
    <name evidence="8" type="ORF">HNP71_000302</name>
</gene>
<feature type="domain" description="Copper resistance protein D" evidence="7">
    <location>
        <begin position="180"/>
        <end position="276"/>
    </location>
</feature>
<dbReference type="GO" id="GO:0006825">
    <property type="term" value="P:copper ion transport"/>
    <property type="evidence" value="ECO:0007669"/>
    <property type="project" value="InterPro"/>
</dbReference>
<feature type="transmembrane region" description="Helical" evidence="6">
    <location>
        <begin position="15"/>
        <end position="35"/>
    </location>
</feature>
<evidence type="ECO:0000256" key="6">
    <source>
        <dbReference type="SAM" id="Phobius"/>
    </source>
</evidence>
<evidence type="ECO:0000256" key="1">
    <source>
        <dbReference type="ARBA" id="ARBA00004651"/>
    </source>
</evidence>
<dbReference type="InterPro" id="IPR032694">
    <property type="entry name" value="CopC/D"/>
</dbReference>
<comment type="caution">
    <text evidence="8">The sequence shown here is derived from an EMBL/GenBank/DDBJ whole genome shotgun (WGS) entry which is preliminary data.</text>
</comment>
<dbReference type="PANTHER" id="PTHR34820:SF4">
    <property type="entry name" value="INNER MEMBRANE PROTEIN YEBZ"/>
    <property type="match status" value="1"/>
</dbReference>
<feature type="transmembrane region" description="Helical" evidence="6">
    <location>
        <begin position="259"/>
        <end position="279"/>
    </location>
</feature>
<accession>A0A840V7Y9</accession>
<dbReference type="GO" id="GO:0005886">
    <property type="term" value="C:plasma membrane"/>
    <property type="evidence" value="ECO:0007669"/>
    <property type="project" value="UniProtKB-SubCell"/>
</dbReference>
<evidence type="ECO:0000313" key="9">
    <source>
        <dbReference type="Proteomes" id="UP000553706"/>
    </source>
</evidence>
<keyword evidence="4 6" id="KW-1133">Transmembrane helix</keyword>
<keyword evidence="3 6" id="KW-0812">Transmembrane</keyword>
<keyword evidence="2" id="KW-1003">Cell membrane</keyword>
<evidence type="ECO:0000259" key="7">
    <source>
        <dbReference type="Pfam" id="PF05425"/>
    </source>
</evidence>
<evidence type="ECO:0000256" key="5">
    <source>
        <dbReference type="ARBA" id="ARBA00023136"/>
    </source>
</evidence>
<evidence type="ECO:0000256" key="3">
    <source>
        <dbReference type="ARBA" id="ARBA00022692"/>
    </source>
</evidence>
<organism evidence="8 9">
    <name type="scientific">Acidocella aromatica</name>
    <dbReference type="NCBI Taxonomy" id="1303579"/>
    <lineage>
        <taxon>Bacteria</taxon>
        <taxon>Pseudomonadati</taxon>
        <taxon>Pseudomonadota</taxon>
        <taxon>Alphaproteobacteria</taxon>
        <taxon>Acetobacterales</taxon>
        <taxon>Acidocellaceae</taxon>
        <taxon>Acidocella</taxon>
    </lineage>
</organism>
<sequence>MDSPAWLVLRGLCRGLHLAGCFSVSGTMVLAATLLRGARVPGLKLLAWGGFALALGAGAGWFLLQTAYFAAAQGWADIITASPIVAQDTRFGALLLGRVAVLLLAMLLFQAGWTRPAALLGLGGVLAQAWLGHGGAMNGPEGNVLLASAVLHLAGAALWLGTLPALLLALRHLPGDEAARLARRFSPLGMACVAVLLSAAVVQFVLLIGGVGALFSSAYGALVSAKLLALAVLIGLAARNKFRLTPSLPGSRAALCRTVALEIGLGFAVLLAAGVLLQLEPPAMAGMAGM</sequence>
<feature type="transmembrane region" description="Helical" evidence="6">
    <location>
        <begin position="191"/>
        <end position="212"/>
    </location>
</feature>
<proteinExistence type="predicted"/>
<reference evidence="8 9" key="1">
    <citation type="submission" date="2020-08" db="EMBL/GenBank/DDBJ databases">
        <title>Genomic Encyclopedia of Type Strains, Phase IV (KMG-IV): sequencing the most valuable type-strain genomes for metagenomic binning, comparative biology and taxonomic classification.</title>
        <authorList>
            <person name="Goeker M."/>
        </authorList>
    </citation>
    <scope>NUCLEOTIDE SEQUENCE [LARGE SCALE GENOMIC DNA]</scope>
    <source>
        <strain evidence="8 9">DSM 27026</strain>
    </source>
</reference>
<dbReference type="Proteomes" id="UP000553706">
    <property type="component" value="Unassembled WGS sequence"/>
</dbReference>
<feature type="transmembrane region" description="Helical" evidence="6">
    <location>
        <begin position="218"/>
        <end position="238"/>
    </location>
</feature>